<feature type="compositionally biased region" description="Low complexity" evidence="4">
    <location>
        <begin position="11"/>
        <end position="27"/>
    </location>
</feature>
<comment type="function">
    <text evidence="1">Transcription factor involved in RNA polymerase II transcription regulation. May function in both SPT15/TBP post-recruitment and recruitment steps of transcription.</text>
</comment>
<comment type="similarity">
    <text evidence="2">Belongs to the IWS1 family.</text>
</comment>
<evidence type="ECO:0000256" key="2">
    <source>
        <dbReference type="ARBA" id="ARBA00037992"/>
    </source>
</evidence>
<dbReference type="GO" id="GO:0005634">
    <property type="term" value="C:nucleus"/>
    <property type="evidence" value="ECO:0007669"/>
    <property type="project" value="UniProtKB-SubCell"/>
</dbReference>
<dbReference type="Gene3D" id="1.20.930.10">
    <property type="entry name" value="Conserved domain common to transcription factors TFIIS, elongin A, CRSP70"/>
    <property type="match status" value="1"/>
</dbReference>
<feature type="domain" description="TFIIS N-terminal" evidence="5">
    <location>
        <begin position="266"/>
        <end position="344"/>
    </location>
</feature>
<protein>
    <recommendedName>
        <fullName evidence="5">TFIIS N-terminal domain-containing protein</fullName>
    </recommendedName>
</protein>
<dbReference type="RefSeq" id="XP_052944823.1">
    <property type="nucleotide sequence ID" value="XM_053092577.1"/>
</dbReference>
<feature type="compositionally biased region" description="Low complexity" evidence="4">
    <location>
        <begin position="366"/>
        <end position="381"/>
    </location>
</feature>
<dbReference type="InterPro" id="IPR051037">
    <property type="entry name" value="RNAPII_TF_IWS1"/>
</dbReference>
<dbReference type="AlphaFoldDB" id="A0AA38H7L3"/>
<dbReference type="InterPro" id="IPR035441">
    <property type="entry name" value="TFIIS/LEDGF_dom_sf"/>
</dbReference>
<evidence type="ECO:0000313" key="6">
    <source>
        <dbReference type="EMBL" id="KAI9635046.1"/>
    </source>
</evidence>
<dbReference type="PANTHER" id="PTHR46010:SF1">
    <property type="entry name" value="PROTEIN IWS1 HOMOLOG"/>
    <property type="match status" value="1"/>
</dbReference>
<feature type="compositionally biased region" description="Acidic residues" evidence="4">
    <location>
        <begin position="83"/>
        <end position="93"/>
    </location>
</feature>
<evidence type="ECO:0000256" key="1">
    <source>
        <dbReference type="ARBA" id="ARBA00037349"/>
    </source>
</evidence>
<feature type="compositionally biased region" description="Basic residues" evidence="4">
    <location>
        <begin position="137"/>
        <end position="153"/>
    </location>
</feature>
<feature type="region of interest" description="Disordered" evidence="4">
    <location>
        <begin position="344"/>
        <end position="390"/>
    </location>
</feature>
<evidence type="ECO:0000256" key="4">
    <source>
        <dbReference type="SAM" id="MobiDB-lite"/>
    </source>
</evidence>
<accession>A0AA38H7L3</accession>
<comment type="caution">
    <text evidence="6">The sequence shown here is derived from an EMBL/GenBank/DDBJ whole genome shotgun (WGS) entry which is preliminary data.</text>
</comment>
<name>A0AA38H7L3_9TREE</name>
<keyword evidence="3" id="KW-0539">Nucleus</keyword>
<feature type="compositionally biased region" description="Acidic residues" evidence="4">
    <location>
        <begin position="122"/>
        <end position="132"/>
    </location>
</feature>
<sequence>MSASPSPVPIDVDAVDSGAADAPAPAKDNYDAFFGGSGSELSDDSEDERGPAVPKRKAFPPRPVAGDDDDDDDDEAHRPAAVDSDDDDDDDRESDGAYVPGTVNSAAKIPKFKKRRAGSGDVEMEGEEDDGEERSKERKKKKKSKHKGEKRRRGEGEEVPEEDDDAPALDAATQKRLELEARIDAIGKKSTQTKRKKKDDVDVVDTYHDEICARLRERMMHAVDKDRQSNENQMPATAKLAMLDEVMGVLGNSTLWTSVVDNGVLEAVRAWLEPMEATAALPAVGIQSALFEVLPKMDLDTATLKESRLGPIVLFYTKTKRVTPAISRAADALVQAWSRPIVKRPGGAGDFRSSRMADEGDGPTAGGSQSQSQSQGRSQSQGGDGGAVRRRRFDTATAIKENHGRKGARMPQVKETQYTVAPEPRMAHHEGDTAQVRKIASDNKKFNKFARQMRINKAR</sequence>
<dbReference type="GO" id="GO:0016973">
    <property type="term" value="P:poly(A)+ mRNA export from nucleus"/>
    <property type="evidence" value="ECO:0007669"/>
    <property type="project" value="TreeGrafter"/>
</dbReference>
<evidence type="ECO:0000256" key="3">
    <source>
        <dbReference type="PROSITE-ProRule" id="PRU00649"/>
    </source>
</evidence>
<evidence type="ECO:0000313" key="7">
    <source>
        <dbReference type="Proteomes" id="UP001164286"/>
    </source>
</evidence>
<gene>
    <name evidence="6" type="ORF">MKK02DRAFT_43722</name>
</gene>
<dbReference type="Proteomes" id="UP001164286">
    <property type="component" value="Unassembled WGS sequence"/>
</dbReference>
<comment type="subcellular location">
    <subcellularLocation>
        <location evidence="3">Nucleus</location>
    </subcellularLocation>
</comment>
<feature type="compositionally biased region" description="Acidic residues" evidence="4">
    <location>
        <begin position="157"/>
        <end position="167"/>
    </location>
</feature>
<evidence type="ECO:0000259" key="5">
    <source>
        <dbReference type="PROSITE" id="PS51319"/>
    </source>
</evidence>
<reference evidence="6" key="1">
    <citation type="journal article" date="2022" name="G3 (Bethesda)">
        <title>High quality genome of the basidiomycete yeast Dioszegia hungarica PDD-24b-2 isolated from cloud water.</title>
        <authorList>
            <person name="Jarrige D."/>
            <person name="Haridas S."/>
            <person name="Bleykasten-Grosshans C."/>
            <person name="Joly M."/>
            <person name="Nadalig T."/>
            <person name="Sancelme M."/>
            <person name="Vuilleumier S."/>
            <person name="Grigoriev I.V."/>
            <person name="Amato P."/>
            <person name="Bringel F."/>
        </authorList>
    </citation>
    <scope>NUCLEOTIDE SEQUENCE</scope>
    <source>
        <strain evidence="6">PDD-24b-2</strain>
    </source>
</reference>
<dbReference type="GeneID" id="77731782"/>
<feature type="region of interest" description="Disordered" evidence="4">
    <location>
        <begin position="1"/>
        <end position="169"/>
    </location>
</feature>
<keyword evidence="7" id="KW-1185">Reference proteome</keyword>
<feature type="region of interest" description="Disordered" evidence="4">
    <location>
        <begin position="396"/>
        <end position="415"/>
    </location>
</feature>
<dbReference type="PANTHER" id="PTHR46010">
    <property type="entry name" value="PROTEIN IWS1 HOMOLOG"/>
    <property type="match status" value="1"/>
</dbReference>
<dbReference type="EMBL" id="JAKWFO010000005">
    <property type="protein sequence ID" value="KAI9635046.1"/>
    <property type="molecule type" value="Genomic_DNA"/>
</dbReference>
<organism evidence="6 7">
    <name type="scientific">Dioszegia hungarica</name>
    <dbReference type="NCBI Taxonomy" id="4972"/>
    <lineage>
        <taxon>Eukaryota</taxon>
        <taxon>Fungi</taxon>
        <taxon>Dikarya</taxon>
        <taxon>Basidiomycota</taxon>
        <taxon>Agaricomycotina</taxon>
        <taxon>Tremellomycetes</taxon>
        <taxon>Tremellales</taxon>
        <taxon>Bulleribasidiaceae</taxon>
        <taxon>Dioszegia</taxon>
    </lineage>
</organism>
<dbReference type="PROSITE" id="PS51319">
    <property type="entry name" value="TFIIS_N"/>
    <property type="match status" value="1"/>
</dbReference>
<dbReference type="Pfam" id="PF08711">
    <property type="entry name" value="Med26"/>
    <property type="match status" value="1"/>
</dbReference>
<proteinExistence type="inferred from homology"/>
<dbReference type="InterPro" id="IPR017923">
    <property type="entry name" value="TFIIS_N"/>
</dbReference>